<dbReference type="AlphaFoldDB" id="A0AAV3P4V4"/>
<feature type="compositionally biased region" description="Basic residues" evidence="1">
    <location>
        <begin position="19"/>
        <end position="30"/>
    </location>
</feature>
<reference evidence="2 3" key="1">
    <citation type="submission" date="2024-01" db="EMBL/GenBank/DDBJ databases">
        <title>The complete chloroplast genome sequence of Lithospermum erythrorhizon: insights into the phylogenetic relationship among Boraginaceae species and the maternal lineages of purple gromwells.</title>
        <authorList>
            <person name="Okada T."/>
            <person name="Watanabe K."/>
        </authorList>
    </citation>
    <scope>NUCLEOTIDE SEQUENCE [LARGE SCALE GENOMIC DNA]</scope>
</reference>
<proteinExistence type="predicted"/>
<feature type="region of interest" description="Disordered" evidence="1">
    <location>
        <begin position="16"/>
        <end position="92"/>
    </location>
</feature>
<keyword evidence="3" id="KW-1185">Reference proteome</keyword>
<protein>
    <submittedName>
        <fullName evidence="2">Uncharacterized protein</fullName>
    </submittedName>
</protein>
<dbReference type="EMBL" id="BAABME010000872">
    <property type="protein sequence ID" value="GAA0146081.1"/>
    <property type="molecule type" value="Genomic_DNA"/>
</dbReference>
<accession>A0AAV3P4V4</accession>
<dbReference type="Proteomes" id="UP001454036">
    <property type="component" value="Unassembled WGS sequence"/>
</dbReference>
<evidence type="ECO:0000313" key="3">
    <source>
        <dbReference type="Proteomes" id="UP001454036"/>
    </source>
</evidence>
<comment type="caution">
    <text evidence="2">The sequence shown here is derived from an EMBL/GenBank/DDBJ whole genome shotgun (WGS) entry which is preliminary data.</text>
</comment>
<gene>
    <name evidence="2" type="ORF">LIER_06117</name>
</gene>
<organism evidence="2 3">
    <name type="scientific">Lithospermum erythrorhizon</name>
    <name type="common">Purple gromwell</name>
    <name type="synonym">Lithospermum officinale var. erythrorhizon</name>
    <dbReference type="NCBI Taxonomy" id="34254"/>
    <lineage>
        <taxon>Eukaryota</taxon>
        <taxon>Viridiplantae</taxon>
        <taxon>Streptophyta</taxon>
        <taxon>Embryophyta</taxon>
        <taxon>Tracheophyta</taxon>
        <taxon>Spermatophyta</taxon>
        <taxon>Magnoliopsida</taxon>
        <taxon>eudicotyledons</taxon>
        <taxon>Gunneridae</taxon>
        <taxon>Pentapetalae</taxon>
        <taxon>asterids</taxon>
        <taxon>lamiids</taxon>
        <taxon>Boraginales</taxon>
        <taxon>Boraginaceae</taxon>
        <taxon>Boraginoideae</taxon>
        <taxon>Lithospermeae</taxon>
        <taxon>Lithospermum</taxon>
    </lineage>
</organism>
<evidence type="ECO:0000256" key="1">
    <source>
        <dbReference type="SAM" id="MobiDB-lite"/>
    </source>
</evidence>
<sequence length="116" mass="12131">MPDPPCLSFAGCHCCPSSHKARSRPRRRGRPLGGNPGVGEFPGVPSERIYEGGGSPTVLGSLRTSPIRGPHPTRGGSEGGEGRCSFGGPDEVEVERPTMHVAELQSQRLSAGPPFS</sequence>
<evidence type="ECO:0000313" key="2">
    <source>
        <dbReference type="EMBL" id="GAA0146081.1"/>
    </source>
</evidence>
<name>A0AAV3P4V4_LITER</name>